<sequence>MLDVRKLSLLRDLERYGSLVGVSRALGISSSAISQQLTKLEAEVGMPLLERIGRNVQLTPAGQLLARRAVQIEAILEDAEADLESRRTRVQGVVRFAAFSSFALRYVPELLRRMQQTHPDVVVEFVHVEPTEALEAVSGRRADVAVTDEYPGIPRASDTHLVSTFLVRDEISAFMPEPIASVNDLADVPWVLEPAGSDARIWAERMCHGLGFTPRVLFESPDLRLHFDMAAEGLAAAFLPQTVIKGARRTPVAPEYRFEWPESAGEGDAVGIAGKPHRDLYRDIFAVMRRGGDTRPAVAAFLRHMREVTAEGDGASVTG</sequence>
<gene>
    <name evidence="6" type="ORF">F8O05_10100</name>
</gene>
<dbReference type="Gene3D" id="3.40.190.10">
    <property type="entry name" value="Periplasmic binding protein-like II"/>
    <property type="match status" value="2"/>
</dbReference>
<name>A0A7J5B9B3_9MICO</name>
<dbReference type="AlphaFoldDB" id="A0A7J5B9B3"/>
<keyword evidence="3" id="KW-0238">DNA-binding</keyword>
<dbReference type="SUPFAM" id="SSF46785">
    <property type="entry name" value="Winged helix' DNA-binding domain"/>
    <property type="match status" value="1"/>
</dbReference>
<dbReference type="Pfam" id="PF03466">
    <property type="entry name" value="LysR_substrate"/>
    <property type="match status" value="1"/>
</dbReference>
<comment type="similarity">
    <text evidence="1">Belongs to the LysR transcriptional regulatory family.</text>
</comment>
<dbReference type="RefSeq" id="WP_158052623.1">
    <property type="nucleotide sequence ID" value="NZ_WBKB01000006.1"/>
</dbReference>
<evidence type="ECO:0000259" key="5">
    <source>
        <dbReference type="PROSITE" id="PS50931"/>
    </source>
</evidence>
<reference evidence="6 7" key="1">
    <citation type="submission" date="2019-09" db="EMBL/GenBank/DDBJ databases">
        <title>Phylogeny of genus Pseudoclavibacter and closely related genus.</title>
        <authorList>
            <person name="Li Y."/>
        </authorList>
    </citation>
    <scope>NUCLEOTIDE SEQUENCE [LARGE SCALE GENOMIC DNA]</scope>
    <source>
        <strain evidence="6 7">KCTC 13959</strain>
    </source>
</reference>
<evidence type="ECO:0000256" key="3">
    <source>
        <dbReference type="ARBA" id="ARBA00023125"/>
    </source>
</evidence>
<dbReference type="InterPro" id="IPR000847">
    <property type="entry name" value="LysR_HTH_N"/>
</dbReference>
<keyword evidence="7" id="KW-1185">Reference proteome</keyword>
<dbReference type="Proteomes" id="UP000433493">
    <property type="component" value="Unassembled WGS sequence"/>
</dbReference>
<dbReference type="PANTHER" id="PTHR30126:SF39">
    <property type="entry name" value="HTH-TYPE TRANSCRIPTIONAL REGULATOR CYSL"/>
    <property type="match status" value="1"/>
</dbReference>
<keyword evidence="4" id="KW-0804">Transcription</keyword>
<evidence type="ECO:0000256" key="1">
    <source>
        <dbReference type="ARBA" id="ARBA00009437"/>
    </source>
</evidence>
<dbReference type="InterPro" id="IPR036390">
    <property type="entry name" value="WH_DNA-bd_sf"/>
</dbReference>
<evidence type="ECO:0000313" key="6">
    <source>
        <dbReference type="EMBL" id="KAB1642168.1"/>
    </source>
</evidence>
<protein>
    <submittedName>
        <fullName evidence="6">LysR family transcriptional regulator</fullName>
    </submittedName>
</protein>
<dbReference type="OrthoDB" id="4131546at2"/>
<dbReference type="PANTHER" id="PTHR30126">
    <property type="entry name" value="HTH-TYPE TRANSCRIPTIONAL REGULATOR"/>
    <property type="match status" value="1"/>
</dbReference>
<dbReference type="GO" id="GO:0000976">
    <property type="term" value="F:transcription cis-regulatory region binding"/>
    <property type="evidence" value="ECO:0007669"/>
    <property type="project" value="TreeGrafter"/>
</dbReference>
<organism evidence="6 7">
    <name type="scientific">Gulosibacter chungangensis</name>
    <dbReference type="NCBI Taxonomy" id="979746"/>
    <lineage>
        <taxon>Bacteria</taxon>
        <taxon>Bacillati</taxon>
        <taxon>Actinomycetota</taxon>
        <taxon>Actinomycetes</taxon>
        <taxon>Micrococcales</taxon>
        <taxon>Microbacteriaceae</taxon>
        <taxon>Gulosibacter</taxon>
    </lineage>
</organism>
<dbReference type="PROSITE" id="PS50931">
    <property type="entry name" value="HTH_LYSR"/>
    <property type="match status" value="1"/>
</dbReference>
<feature type="domain" description="HTH lysR-type" evidence="5">
    <location>
        <begin position="2"/>
        <end position="59"/>
    </location>
</feature>
<dbReference type="EMBL" id="WBKB01000006">
    <property type="protein sequence ID" value="KAB1642168.1"/>
    <property type="molecule type" value="Genomic_DNA"/>
</dbReference>
<proteinExistence type="inferred from homology"/>
<keyword evidence="2" id="KW-0805">Transcription regulation</keyword>
<accession>A0A7J5B9B3</accession>
<dbReference type="GO" id="GO:0003700">
    <property type="term" value="F:DNA-binding transcription factor activity"/>
    <property type="evidence" value="ECO:0007669"/>
    <property type="project" value="InterPro"/>
</dbReference>
<dbReference type="Gene3D" id="1.10.10.10">
    <property type="entry name" value="Winged helix-like DNA-binding domain superfamily/Winged helix DNA-binding domain"/>
    <property type="match status" value="1"/>
</dbReference>
<evidence type="ECO:0000256" key="4">
    <source>
        <dbReference type="ARBA" id="ARBA00023163"/>
    </source>
</evidence>
<dbReference type="SUPFAM" id="SSF53850">
    <property type="entry name" value="Periplasmic binding protein-like II"/>
    <property type="match status" value="1"/>
</dbReference>
<dbReference type="InterPro" id="IPR036388">
    <property type="entry name" value="WH-like_DNA-bd_sf"/>
</dbReference>
<dbReference type="Pfam" id="PF00126">
    <property type="entry name" value="HTH_1"/>
    <property type="match status" value="1"/>
</dbReference>
<comment type="caution">
    <text evidence="6">The sequence shown here is derived from an EMBL/GenBank/DDBJ whole genome shotgun (WGS) entry which is preliminary data.</text>
</comment>
<dbReference type="InterPro" id="IPR005119">
    <property type="entry name" value="LysR_subst-bd"/>
</dbReference>
<evidence type="ECO:0000313" key="7">
    <source>
        <dbReference type="Proteomes" id="UP000433493"/>
    </source>
</evidence>
<evidence type="ECO:0000256" key="2">
    <source>
        <dbReference type="ARBA" id="ARBA00023015"/>
    </source>
</evidence>